<reference evidence="1 2" key="1">
    <citation type="submission" date="2017-05" db="EMBL/GenBank/DDBJ databases">
        <title>Genomic insights into alkan degradation activity of Oleiphilus messinensis.</title>
        <authorList>
            <person name="Kozyavkin S.A."/>
            <person name="Slesarev A.I."/>
            <person name="Golyshin P.N."/>
            <person name="Korzhenkov A."/>
            <person name="Golyshina O.N."/>
            <person name="Toshchakov S.V."/>
        </authorList>
    </citation>
    <scope>NUCLEOTIDE SEQUENCE [LARGE SCALE GENOMIC DNA]</scope>
    <source>
        <strain evidence="1 2">ME102</strain>
    </source>
</reference>
<dbReference type="EMBL" id="CP021425">
    <property type="protein sequence ID" value="ARU56715.1"/>
    <property type="molecule type" value="Genomic_DNA"/>
</dbReference>
<dbReference type="RefSeq" id="WP_087461679.1">
    <property type="nucleotide sequence ID" value="NZ_CP021425.1"/>
</dbReference>
<proteinExistence type="predicted"/>
<dbReference type="Proteomes" id="UP000196027">
    <property type="component" value="Chromosome"/>
</dbReference>
<dbReference type="KEGG" id="ome:OLMES_2665"/>
<keyword evidence="2" id="KW-1185">Reference proteome</keyword>
<sequence>MGYVVSDTTFENCMRLQKEWVDRMIRKGDSSRVILGPLSCMPIRFETPYGSIGTGSPWAVDHERNYYLIETNSIAFEIRSFVFNMDGNIYHLVTLPFKPYCLQQLSNIKDLSLREKIETEVITALRLCVDFDHDMYFKDAL</sequence>
<evidence type="ECO:0000313" key="2">
    <source>
        <dbReference type="Proteomes" id="UP000196027"/>
    </source>
</evidence>
<dbReference type="AlphaFoldDB" id="A0A1Y0IB70"/>
<name>A0A1Y0IB70_9GAMM</name>
<dbReference type="OrthoDB" id="9812921at2"/>
<organism evidence="1 2">
    <name type="scientific">Oleiphilus messinensis</name>
    <dbReference type="NCBI Taxonomy" id="141451"/>
    <lineage>
        <taxon>Bacteria</taxon>
        <taxon>Pseudomonadati</taxon>
        <taxon>Pseudomonadota</taxon>
        <taxon>Gammaproteobacteria</taxon>
        <taxon>Oceanospirillales</taxon>
        <taxon>Oleiphilaceae</taxon>
        <taxon>Oleiphilus</taxon>
    </lineage>
</organism>
<accession>A0A1Y0IB70</accession>
<gene>
    <name evidence="1" type="ORF">OLMES_2665</name>
</gene>
<evidence type="ECO:0000313" key="1">
    <source>
        <dbReference type="EMBL" id="ARU56715.1"/>
    </source>
</evidence>
<protein>
    <submittedName>
        <fullName evidence="1">Uncharacterized protein</fullName>
    </submittedName>
</protein>